<dbReference type="AlphaFoldDB" id="A0A6A5D3E5"/>
<name>A0A6A5D3E5_SCHHA</name>
<accession>A0A6A5D3E5</accession>
<dbReference type="KEGG" id="shx:MS3_00006473"/>
<reference evidence="1" key="4">
    <citation type="journal article" date="2022" name="PLoS Pathog.">
        <title>Chromosome-level genome of Schistosoma haematobium underpins genome-wide explorations of molecular variation.</title>
        <authorList>
            <person name="Stroehlein A.J."/>
            <person name="Korhonen P.K."/>
            <person name="Lee V.V."/>
            <person name="Ralph S.A."/>
            <person name="Mentink-Kane M."/>
            <person name="You H."/>
            <person name="McManus D.P."/>
            <person name="Tchuente L.T."/>
            <person name="Stothard J.R."/>
            <person name="Kaur P."/>
            <person name="Dudchenko O."/>
            <person name="Aiden E.L."/>
            <person name="Yang B."/>
            <person name="Yang H."/>
            <person name="Emery A.M."/>
            <person name="Webster B.L."/>
            <person name="Brindley P.J."/>
            <person name="Rollinson D."/>
            <person name="Chang B.C.H."/>
            <person name="Gasser R.B."/>
            <person name="Young N.D."/>
        </authorList>
    </citation>
    <scope>NUCLEOTIDE SEQUENCE</scope>
</reference>
<dbReference type="Proteomes" id="UP000471633">
    <property type="component" value="Unassembled WGS sequence"/>
</dbReference>
<dbReference type="RefSeq" id="XP_035585554.1">
    <property type="nucleotide sequence ID" value="XM_035730881.1"/>
</dbReference>
<reference evidence="1" key="1">
    <citation type="journal article" date="2012" name="Nat. Genet.">
        <title>Whole-genome sequence of Schistosoma haematobium.</title>
        <authorList>
            <person name="Young N.D."/>
            <person name="Jex A.R."/>
            <person name="Li B."/>
            <person name="Liu S."/>
            <person name="Yang L."/>
            <person name="Xiong Z."/>
            <person name="Li Y."/>
            <person name="Cantacessi C."/>
            <person name="Hall R.S."/>
            <person name="Xu X."/>
            <person name="Chen F."/>
            <person name="Wu X."/>
            <person name="Zerlotini A."/>
            <person name="Oliveira G."/>
            <person name="Hofmann A."/>
            <person name="Zhang G."/>
            <person name="Fang X."/>
            <person name="Kang Y."/>
            <person name="Campbell B.E."/>
            <person name="Loukas A."/>
            <person name="Ranganathan S."/>
            <person name="Rollinson D."/>
            <person name="Rinaldi G."/>
            <person name="Brindley P.J."/>
            <person name="Yang H."/>
            <person name="Wang J."/>
            <person name="Wang J."/>
            <person name="Gasser R.B."/>
        </authorList>
    </citation>
    <scope>NUCLEOTIDE SEQUENCE</scope>
</reference>
<comment type="caution">
    <text evidence="1">The sequence shown here is derived from an EMBL/GenBank/DDBJ whole genome shotgun (WGS) entry which is preliminary data.</text>
</comment>
<dbReference type="CTD" id="58546366"/>
<sequence length="186" mass="20421">MADYIVLLCDESQTIQILLIQLTTNIRRRDNNSGWCHRLEKPACLAWICRPSDLHIVTFIDAETGRKKPKRQDAIPGVLEINVCTTTNKENSMGYPSIKATKHNALDKMIKPLVTHSLPTIRTIASIKSSNSEINLMTLLVSGRVPECKLSSVPSETSGPGGLELPQTAVLAGFNRTLPQLSDSDA</sequence>
<keyword evidence="2" id="KW-1185">Reference proteome</keyword>
<protein>
    <submittedName>
        <fullName evidence="1">Uncharacterized protein</fullName>
    </submittedName>
</protein>
<dbReference type="GeneID" id="58546366"/>
<proteinExistence type="predicted"/>
<evidence type="ECO:0000313" key="2">
    <source>
        <dbReference type="Proteomes" id="UP000471633"/>
    </source>
</evidence>
<reference evidence="1" key="2">
    <citation type="journal article" date="2019" name="Gigascience">
        <title>High-quality Schistosoma haematobium genome achieved by single-molecule and long-range sequencing.</title>
        <authorList>
            <person name="Stroehlein A.J."/>
            <person name="Korhonen P.K."/>
            <person name="Chong T.M."/>
            <person name="Lim Y.L."/>
            <person name="Chan K.G."/>
            <person name="Webster B."/>
            <person name="Rollinson D."/>
            <person name="Brindley P.J."/>
            <person name="Gasser R.B."/>
            <person name="Young N.D."/>
        </authorList>
    </citation>
    <scope>NUCLEOTIDE SEQUENCE</scope>
</reference>
<dbReference type="EMBL" id="AMPZ03000004">
    <property type="protein sequence ID" value="KAH9585115.1"/>
    <property type="molecule type" value="Genomic_DNA"/>
</dbReference>
<organism evidence="1 2">
    <name type="scientific">Schistosoma haematobium</name>
    <name type="common">Blood fluke</name>
    <dbReference type="NCBI Taxonomy" id="6185"/>
    <lineage>
        <taxon>Eukaryota</taxon>
        <taxon>Metazoa</taxon>
        <taxon>Spiralia</taxon>
        <taxon>Lophotrochozoa</taxon>
        <taxon>Platyhelminthes</taxon>
        <taxon>Trematoda</taxon>
        <taxon>Digenea</taxon>
        <taxon>Strigeidida</taxon>
        <taxon>Schistosomatoidea</taxon>
        <taxon>Schistosomatidae</taxon>
        <taxon>Schistosoma</taxon>
    </lineage>
</organism>
<gene>
    <name evidence="1" type="ORF">MS3_00006473</name>
</gene>
<reference evidence="1" key="3">
    <citation type="submission" date="2021-06" db="EMBL/GenBank/DDBJ databases">
        <title>Chromosome-level genome assembly for S. haematobium.</title>
        <authorList>
            <person name="Stroehlein A.J."/>
        </authorList>
    </citation>
    <scope>NUCLEOTIDE SEQUENCE</scope>
</reference>
<evidence type="ECO:0000313" key="1">
    <source>
        <dbReference type="EMBL" id="KAH9585115.1"/>
    </source>
</evidence>